<accession>A0A4X1SUU8</accession>
<dbReference type="KEGG" id="ssc:102167213"/>
<organism evidence="7 8">
    <name type="scientific">Sus scrofa</name>
    <name type="common">Pig</name>
    <dbReference type="NCBI Taxonomy" id="9823"/>
    <lineage>
        <taxon>Eukaryota</taxon>
        <taxon>Metazoa</taxon>
        <taxon>Chordata</taxon>
        <taxon>Craniata</taxon>
        <taxon>Vertebrata</taxon>
        <taxon>Euteleostomi</taxon>
        <taxon>Mammalia</taxon>
        <taxon>Eutheria</taxon>
        <taxon>Laurasiatheria</taxon>
        <taxon>Artiodactyla</taxon>
        <taxon>Suina</taxon>
        <taxon>Suidae</taxon>
        <taxon>Sus</taxon>
    </lineage>
</organism>
<dbReference type="Ensembl" id="ENSSSCT00040011895.1">
    <property type="protein sequence ID" value="ENSSSCP00040004477.1"/>
    <property type="gene ID" value="ENSSSCG00040009189.1"/>
</dbReference>
<evidence type="ECO:0000256" key="1">
    <source>
        <dbReference type="ARBA" id="ARBA00004123"/>
    </source>
</evidence>
<dbReference type="Proteomes" id="UP000694571">
    <property type="component" value="Unplaced"/>
</dbReference>
<dbReference type="Ensembl" id="ENSSSCT00015014066.1">
    <property type="protein sequence ID" value="ENSSSCP00015005454.1"/>
    <property type="gene ID" value="ENSSSCG00015010728.1"/>
</dbReference>
<dbReference type="GO" id="GO:0006355">
    <property type="term" value="P:regulation of DNA-templated transcription"/>
    <property type="evidence" value="ECO:0007669"/>
    <property type="project" value="InterPro"/>
</dbReference>
<evidence type="ECO:0000256" key="4">
    <source>
        <dbReference type="ARBA" id="ARBA00023159"/>
    </source>
</evidence>
<dbReference type="InterPro" id="IPR007576">
    <property type="entry name" value="CITED"/>
</dbReference>
<evidence type="ECO:0000313" key="8">
    <source>
        <dbReference type="Proteomes" id="UP000314985"/>
    </source>
</evidence>
<proteinExistence type="inferred from homology"/>
<dbReference type="Proteomes" id="UP000694725">
    <property type="component" value="Unplaced"/>
</dbReference>
<keyword evidence="5" id="KW-0804">Transcription</keyword>
<reference evidence="7" key="2">
    <citation type="submission" date="2025-05" db="UniProtKB">
        <authorList>
            <consortium name="Ensembl"/>
        </authorList>
    </citation>
    <scope>IDENTIFICATION</scope>
</reference>
<dbReference type="PANTHER" id="PTHR17045:SF5">
    <property type="entry name" value="CBP_P300-INTERACTING TRANSACTIVATOR 4"/>
    <property type="match status" value="1"/>
</dbReference>
<dbReference type="GO" id="GO:0005634">
    <property type="term" value="C:nucleus"/>
    <property type="evidence" value="ECO:0007669"/>
    <property type="project" value="UniProtKB-SubCell"/>
</dbReference>
<comment type="subcellular location">
    <subcellularLocation>
        <location evidence="1">Nucleus</location>
    </subcellularLocation>
</comment>
<dbReference type="Ensembl" id="ENSSSCT00030098318.1">
    <property type="protein sequence ID" value="ENSSSCP00030045256.1"/>
    <property type="gene ID" value="ENSSSCG00030070304.1"/>
</dbReference>
<keyword evidence="3" id="KW-0805">Transcription regulation</keyword>
<reference evidence="7 8" key="1">
    <citation type="submission" date="2017-08" db="EMBL/GenBank/DDBJ databases">
        <title>USMARCv1.0.</title>
        <authorList>
            <person name="Hannum G.I."/>
            <person name="Koren S."/>
            <person name="Schroeder S.G."/>
            <person name="Chin S.C."/>
            <person name="Nonneman D.J."/>
            <person name="Becker S.A."/>
            <person name="Rosen B.D."/>
            <person name="Bickhart D.M."/>
            <person name="Putnam N.H."/>
            <person name="Green R.E."/>
            <person name="Tuggle C.K."/>
            <person name="Liu H."/>
            <person name="Rohrer G.A."/>
            <person name="Warr A."/>
            <person name="Hall R."/>
            <person name="Kim K."/>
            <person name="Hume D.A."/>
            <person name="Talbot R."/>
            <person name="Chow W."/>
            <person name="Howe K."/>
            <person name="Schwartz A.S."/>
            <person name="Watson M."/>
            <person name="Archibald A.L."/>
            <person name="Phillippy A.M."/>
            <person name="Smith T.P.L."/>
        </authorList>
    </citation>
    <scope>NUCLEOTIDE SEQUENCE [LARGE SCALE GENOMIC DNA]</scope>
</reference>
<dbReference type="Pfam" id="PF04487">
    <property type="entry name" value="CITED"/>
    <property type="match status" value="1"/>
</dbReference>
<sequence length="192" mass="20800">MADHLLLVEGNHLMPRPQLTVPAQGTHVVWMLQPHWGLGLDKWLLPRGTPLGLPLQPPRGVLMCGAFGSHRPSSPFCLCCCHHQPASSTHLQPRVTLYPSPETAHTPPLPAPWEAPLGLQPVPGGPALPPPPPTHALVCMERELIHEEALTSLELELGLHPVRELPKLFLGQSQFNCFSDFGLAPPTGSVSC</sequence>
<dbReference type="PANTHER" id="PTHR17045">
    <property type="entry name" value="MELANOCYTE SPECIFIC GENE RELATED CITED"/>
    <property type="match status" value="1"/>
</dbReference>
<evidence type="ECO:0000256" key="5">
    <source>
        <dbReference type="ARBA" id="ARBA00023163"/>
    </source>
</evidence>
<dbReference type="OrthoDB" id="8939897at2759"/>
<dbReference type="Ensembl" id="ENSSSCT00055021533.1">
    <property type="protein sequence ID" value="ENSSSCP00055017061.1"/>
    <property type="gene ID" value="ENSSSCG00055010969.1"/>
</dbReference>
<keyword evidence="4" id="KW-0010">Activator</keyword>
<keyword evidence="6" id="KW-0539">Nucleus</keyword>
<dbReference type="Proteomes" id="UP000694722">
    <property type="component" value="Unplaced"/>
</dbReference>
<dbReference type="AlphaFoldDB" id="A0A4X1SUU8"/>
<dbReference type="Ensembl" id="ENSSSCT00070008273.1">
    <property type="protein sequence ID" value="ENSSSCP00070006801.1"/>
    <property type="gene ID" value="ENSSSCG00070004393.1"/>
</dbReference>
<dbReference type="Proteomes" id="UP000694727">
    <property type="component" value="Unplaced"/>
</dbReference>
<dbReference type="Proteomes" id="UP000694726">
    <property type="component" value="Unplaced"/>
</dbReference>
<dbReference type="Proteomes" id="UP000314985">
    <property type="component" value="Chromosome 15"/>
</dbReference>
<evidence type="ECO:0000256" key="6">
    <source>
        <dbReference type="ARBA" id="ARBA00023242"/>
    </source>
</evidence>
<dbReference type="Ensembl" id="ENSSSCT00025031815.1">
    <property type="protein sequence ID" value="ENSSSCP00025013322.1"/>
    <property type="gene ID" value="ENSSSCG00025023497.1"/>
</dbReference>
<comment type="similarity">
    <text evidence="2">Belongs to the CITED family.</text>
</comment>
<dbReference type="Proteomes" id="UP000694570">
    <property type="component" value="Unplaced"/>
</dbReference>
<dbReference type="GeneID" id="102167213"/>
<evidence type="ECO:0000256" key="2">
    <source>
        <dbReference type="ARBA" id="ARBA00006967"/>
    </source>
</evidence>
<dbReference type="Ensembl" id="ENSSSCT00050055650.1">
    <property type="protein sequence ID" value="ENSSSCP00050023614.1"/>
    <property type="gene ID" value="ENSSSCG00050041070.1"/>
</dbReference>
<dbReference type="Proteomes" id="UP000694724">
    <property type="component" value="Unplaced"/>
</dbReference>
<protein>
    <submittedName>
        <fullName evidence="7">Cbp/p300-interacting transactivator 4-like</fullName>
    </submittedName>
</protein>
<evidence type="ECO:0000256" key="3">
    <source>
        <dbReference type="ARBA" id="ARBA00023015"/>
    </source>
</evidence>
<name>A0A4X1SUU8_PIG</name>
<dbReference type="Ensembl" id="ENSSSCT00065020881.1">
    <property type="protein sequence ID" value="ENSSSCP00065008435.1"/>
    <property type="gene ID" value="ENSSSCG00065015762.1"/>
</dbReference>
<gene>
    <name evidence="7" type="primary">LOC102167213</name>
</gene>
<dbReference type="RefSeq" id="XP_020931356.1">
    <property type="nucleotide sequence ID" value="XM_021075697.1"/>
</dbReference>
<evidence type="ECO:0000313" key="7">
    <source>
        <dbReference type="Ensembl" id="ENSSSCP00070006801.1"/>
    </source>
</evidence>
<dbReference type="Gene3D" id="6.10.140.2200">
    <property type="match status" value="1"/>
</dbReference>